<evidence type="ECO:0000313" key="2">
    <source>
        <dbReference type="EMBL" id="GBP34366.1"/>
    </source>
</evidence>
<name>A0A4C1V7D3_EUMVA</name>
<dbReference type="EMBL" id="BGZK01000287">
    <property type="protein sequence ID" value="GBP34366.1"/>
    <property type="molecule type" value="Genomic_DNA"/>
</dbReference>
<accession>A0A4C1V7D3</accession>
<reference evidence="2 3" key="1">
    <citation type="journal article" date="2019" name="Commun. Biol.">
        <title>The bagworm genome reveals a unique fibroin gene that provides high tensile strength.</title>
        <authorList>
            <person name="Kono N."/>
            <person name="Nakamura H."/>
            <person name="Ohtoshi R."/>
            <person name="Tomita M."/>
            <person name="Numata K."/>
            <person name="Arakawa K."/>
        </authorList>
    </citation>
    <scope>NUCLEOTIDE SEQUENCE [LARGE SCALE GENOMIC DNA]</scope>
</reference>
<proteinExistence type="predicted"/>
<feature type="region of interest" description="Disordered" evidence="1">
    <location>
        <begin position="53"/>
        <end position="75"/>
    </location>
</feature>
<sequence>MPICLTLESIAVPLFIPHPVSVQIASDFAPVVDPGPSLNSAIGAAPHCDFKFKRARVDPPHGPTPTVTSSDRSRH</sequence>
<protein>
    <submittedName>
        <fullName evidence="2">Uncharacterized protein</fullName>
    </submittedName>
</protein>
<dbReference type="Proteomes" id="UP000299102">
    <property type="component" value="Unassembled WGS sequence"/>
</dbReference>
<dbReference type="AlphaFoldDB" id="A0A4C1V7D3"/>
<feature type="compositionally biased region" description="Polar residues" evidence="1">
    <location>
        <begin position="65"/>
        <end position="75"/>
    </location>
</feature>
<gene>
    <name evidence="2" type="ORF">EVAR_7418_1</name>
</gene>
<keyword evidence="3" id="KW-1185">Reference proteome</keyword>
<evidence type="ECO:0000313" key="3">
    <source>
        <dbReference type="Proteomes" id="UP000299102"/>
    </source>
</evidence>
<organism evidence="2 3">
    <name type="scientific">Eumeta variegata</name>
    <name type="common">Bagworm moth</name>
    <name type="synonym">Eumeta japonica</name>
    <dbReference type="NCBI Taxonomy" id="151549"/>
    <lineage>
        <taxon>Eukaryota</taxon>
        <taxon>Metazoa</taxon>
        <taxon>Ecdysozoa</taxon>
        <taxon>Arthropoda</taxon>
        <taxon>Hexapoda</taxon>
        <taxon>Insecta</taxon>
        <taxon>Pterygota</taxon>
        <taxon>Neoptera</taxon>
        <taxon>Endopterygota</taxon>
        <taxon>Lepidoptera</taxon>
        <taxon>Glossata</taxon>
        <taxon>Ditrysia</taxon>
        <taxon>Tineoidea</taxon>
        <taxon>Psychidae</taxon>
        <taxon>Oiketicinae</taxon>
        <taxon>Eumeta</taxon>
    </lineage>
</organism>
<evidence type="ECO:0000256" key="1">
    <source>
        <dbReference type="SAM" id="MobiDB-lite"/>
    </source>
</evidence>
<comment type="caution">
    <text evidence="2">The sequence shown here is derived from an EMBL/GenBank/DDBJ whole genome shotgun (WGS) entry which is preliminary data.</text>
</comment>